<dbReference type="Pfam" id="PF01628">
    <property type="entry name" value="HrcA"/>
    <property type="match status" value="1"/>
</dbReference>
<dbReference type="PIRSF" id="PIRSF005485">
    <property type="entry name" value="HrcA"/>
    <property type="match status" value="1"/>
</dbReference>
<name>A0A3B1AQN3_9ZZZZ</name>
<keyword evidence="3" id="KW-0346">Stress response</keyword>
<dbReference type="Gene3D" id="3.30.450.40">
    <property type="match status" value="1"/>
</dbReference>
<dbReference type="SUPFAM" id="SSF46785">
    <property type="entry name" value="Winged helix' DNA-binding domain"/>
    <property type="match status" value="1"/>
</dbReference>
<evidence type="ECO:0000313" key="6">
    <source>
        <dbReference type="EMBL" id="VAX06052.1"/>
    </source>
</evidence>
<dbReference type="InterPro" id="IPR021153">
    <property type="entry name" value="HrcA_C"/>
</dbReference>
<evidence type="ECO:0000256" key="3">
    <source>
        <dbReference type="ARBA" id="ARBA00023016"/>
    </source>
</evidence>
<keyword evidence="1" id="KW-0678">Repressor</keyword>
<dbReference type="NCBIfam" id="TIGR00331">
    <property type="entry name" value="hrcA"/>
    <property type="match status" value="1"/>
</dbReference>
<dbReference type="GO" id="GO:0045892">
    <property type="term" value="P:negative regulation of DNA-templated transcription"/>
    <property type="evidence" value="ECO:0007669"/>
    <property type="project" value="TreeGrafter"/>
</dbReference>
<protein>
    <submittedName>
        <fullName evidence="6">Heat-inducible transcription repressor HrcA</fullName>
    </submittedName>
</protein>
<dbReference type="Gene3D" id="1.10.10.10">
    <property type="entry name" value="Winged helix-like DNA-binding domain superfamily/Winged helix DNA-binding domain"/>
    <property type="match status" value="1"/>
</dbReference>
<dbReference type="GO" id="GO:0003677">
    <property type="term" value="F:DNA binding"/>
    <property type="evidence" value="ECO:0007669"/>
    <property type="project" value="InterPro"/>
</dbReference>
<dbReference type="InterPro" id="IPR036390">
    <property type="entry name" value="WH_DNA-bd_sf"/>
</dbReference>
<dbReference type="Gene3D" id="3.30.390.60">
    <property type="entry name" value="Heat-inducible transcription repressor hrca homolog, domain 3"/>
    <property type="match status" value="1"/>
</dbReference>
<dbReference type="AlphaFoldDB" id="A0A3B1AQN3"/>
<organism evidence="6">
    <name type="scientific">hydrothermal vent metagenome</name>
    <dbReference type="NCBI Taxonomy" id="652676"/>
    <lineage>
        <taxon>unclassified sequences</taxon>
        <taxon>metagenomes</taxon>
        <taxon>ecological metagenomes</taxon>
    </lineage>
</organism>
<dbReference type="InterPro" id="IPR002571">
    <property type="entry name" value="HrcA"/>
</dbReference>
<accession>A0A3B1AQN3</accession>
<dbReference type="InterPro" id="IPR023120">
    <property type="entry name" value="WHTH_transcript_rep_HrcA_IDD"/>
</dbReference>
<keyword evidence="2" id="KW-0805">Transcription regulation</keyword>
<evidence type="ECO:0000256" key="1">
    <source>
        <dbReference type="ARBA" id="ARBA00022491"/>
    </source>
</evidence>
<dbReference type="PANTHER" id="PTHR34824">
    <property type="entry name" value="HEAT-INDUCIBLE TRANSCRIPTION REPRESSOR HRCA"/>
    <property type="match status" value="1"/>
</dbReference>
<dbReference type="SUPFAM" id="SSF55781">
    <property type="entry name" value="GAF domain-like"/>
    <property type="match status" value="1"/>
</dbReference>
<dbReference type="InterPro" id="IPR036388">
    <property type="entry name" value="WH-like_DNA-bd_sf"/>
</dbReference>
<evidence type="ECO:0000256" key="2">
    <source>
        <dbReference type="ARBA" id="ARBA00023015"/>
    </source>
</evidence>
<dbReference type="HAMAP" id="MF_00081">
    <property type="entry name" value="HrcA"/>
    <property type="match status" value="1"/>
</dbReference>
<dbReference type="InterPro" id="IPR029016">
    <property type="entry name" value="GAF-like_dom_sf"/>
</dbReference>
<sequence>MSVHPALNDRSLALLKTLVERYISDGQPVGSKTLAQESSIRLSPASIRNIMADLEDRGMVVSPHTSAGRVPTVKGYRLFVDNLLTVKPMQHSLIDQFKLELDKGVRPQDLIDSASSLLSHTTGMAGVVMLPRMGSVLLQQIEFIPLSARRILVVLVINDMEVQNRVIHTERAYSPEELQRVANYLNTEFSGCELSAIRKGVHSSMQTVRDDMQQIMQVAMSMADKVLADSNEDDLVINGETNLMQYAEMADMDKLRQLFEAFHAKQDILHILDHSIHAEGMQIFIGEESGYSAFGECSVVTAPYKIEEQVVGVLGVIGPTRMAYDRVIPVVDVTAKILGSLLSSE</sequence>
<gene>
    <name evidence="6" type="ORF">MNBD_GAMMA25-2589</name>
</gene>
<keyword evidence="4" id="KW-0804">Transcription</keyword>
<dbReference type="PANTHER" id="PTHR34824:SF1">
    <property type="entry name" value="HEAT-INDUCIBLE TRANSCRIPTION REPRESSOR HRCA"/>
    <property type="match status" value="1"/>
</dbReference>
<proteinExistence type="inferred from homology"/>
<reference evidence="6" key="1">
    <citation type="submission" date="2018-06" db="EMBL/GenBank/DDBJ databases">
        <authorList>
            <person name="Zhirakovskaya E."/>
        </authorList>
    </citation>
    <scope>NUCLEOTIDE SEQUENCE</scope>
</reference>
<feature type="domain" description="Heat-inducible transcription repressor HrcA C-terminal" evidence="5">
    <location>
        <begin position="108"/>
        <end position="328"/>
    </location>
</feature>
<evidence type="ECO:0000256" key="4">
    <source>
        <dbReference type="ARBA" id="ARBA00023163"/>
    </source>
</evidence>
<dbReference type="EMBL" id="UOFY01000005">
    <property type="protein sequence ID" value="VAX06052.1"/>
    <property type="molecule type" value="Genomic_DNA"/>
</dbReference>
<evidence type="ECO:0000259" key="5">
    <source>
        <dbReference type="Pfam" id="PF01628"/>
    </source>
</evidence>